<keyword evidence="1" id="KW-1133">Transmembrane helix</keyword>
<keyword evidence="2" id="KW-0732">Signal</keyword>
<evidence type="ECO:0000313" key="4">
    <source>
        <dbReference type="EMBL" id="HAN27790.1"/>
    </source>
</evidence>
<dbReference type="Proteomes" id="UP000259273">
    <property type="component" value="Unassembled WGS sequence"/>
</dbReference>
<dbReference type="InterPro" id="IPR013424">
    <property type="entry name" value="Ice-binding_C"/>
</dbReference>
<feature type="transmembrane region" description="Helical" evidence="1">
    <location>
        <begin position="159"/>
        <end position="178"/>
    </location>
</feature>
<dbReference type="NCBIfam" id="TIGR02595">
    <property type="entry name" value="PEP_CTERM"/>
    <property type="match status" value="1"/>
</dbReference>
<dbReference type="EMBL" id="DMND01000120">
    <property type="protein sequence ID" value="HAN27790.1"/>
    <property type="molecule type" value="Genomic_DNA"/>
</dbReference>
<proteinExistence type="predicted"/>
<dbReference type="Pfam" id="PF07589">
    <property type="entry name" value="PEP-CTERM"/>
    <property type="match status" value="1"/>
</dbReference>
<evidence type="ECO:0000256" key="2">
    <source>
        <dbReference type="SAM" id="SignalP"/>
    </source>
</evidence>
<organism evidence="4 5">
    <name type="scientific">Haliea salexigens</name>
    <dbReference type="NCBI Taxonomy" id="287487"/>
    <lineage>
        <taxon>Bacteria</taxon>
        <taxon>Pseudomonadati</taxon>
        <taxon>Pseudomonadota</taxon>
        <taxon>Gammaproteobacteria</taxon>
        <taxon>Cellvibrionales</taxon>
        <taxon>Halieaceae</taxon>
        <taxon>Haliea</taxon>
    </lineage>
</organism>
<reference evidence="4 5" key="1">
    <citation type="journal article" date="2018" name="Nat. Biotechnol.">
        <title>A standardized bacterial taxonomy based on genome phylogeny substantially revises the tree of life.</title>
        <authorList>
            <person name="Parks D.H."/>
            <person name="Chuvochina M."/>
            <person name="Waite D.W."/>
            <person name="Rinke C."/>
            <person name="Skarshewski A."/>
            <person name="Chaumeil P.A."/>
            <person name="Hugenholtz P."/>
        </authorList>
    </citation>
    <scope>NUCLEOTIDE SEQUENCE [LARGE SCALE GENOMIC DNA]</scope>
    <source>
        <strain evidence="4">UBA9158</strain>
    </source>
</reference>
<evidence type="ECO:0000256" key="1">
    <source>
        <dbReference type="SAM" id="Phobius"/>
    </source>
</evidence>
<dbReference type="AlphaFoldDB" id="A0A3C1KM10"/>
<accession>A0A3C1KM10</accession>
<feature type="signal peptide" evidence="2">
    <location>
        <begin position="1"/>
        <end position="28"/>
    </location>
</feature>
<evidence type="ECO:0000313" key="5">
    <source>
        <dbReference type="Proteomes" id="UP000259273"/>
    </source>
</evidence>
<protein>
    <recommendedName>
        <fullName evidence="3">Ice-binding protein C-terminal domain-containing protein</fullName>
    </recommendedName>
</protein>
<name>A0A3C1KM10_9GAMM</name>
<evidence type="ECO:0000259" key="3">
    <source>
        <dbReference type="Pfam" id="PF07589"/>
    </source>
</evidence>
<sequence length="184" mass="18783">MNAMKATRSFFKSALLATAMLVPAFASAGPITPDAGWYGFCFDGAGSEAEAGCQNEGVGTTGNSFTFDLLLPGLLKVTDAFLIGDIFDVFINSEFAFTTSTTGTGDTTGNPDVAFDSGYYSTGSTLLAAGSYSVDILVNSSPFDSGAGYITVETPAAPVPAPATLLLFGAGLLGLALARRRKAA</sequence>
<keyword evidence="1" id="KW-0812">Transmembrane</keyword>
<feature type="domain" description="Ice-binding protein C-terminal" evidence="3">
    <location>
        <begin position="158"/>
        <end position="180"/>
    </location>
</feature>
<comment type="caution">
    <text evidence="4">The sequence shown here is derived from an EMBL/GenBank/DDBJ whole genome shotgun (WGS) entry which is preliminary data.</text>
</comment>
<gene>
    <name evidence="4" type="ORF">DCP75_08750</name>
</gene>
<keyword evidence="1" id="KW-0472">Membrane</keyword>
<feature type="chain" id="PRO_5017816580" description="Ice-binding protein C-terminal domain-containing protein" evidence="2">
    <location>
        <begin position="29"/>
        <end position="184"/>
    </location>
</feature>